<dbReference type="Gene3D" id="3.90.1140.10">
    <property type="entry name" value="Cyclic phosphodiesterase"/>
    <property type="match status" value="1"/>
</dbReference>
<protein>
    <recommendedName>
        <fullName evidence="3">2'-5' RNA ligase</fullName>
    </recommendedName>
</protein>
<keyword evidence="2" id="KW-1185">Reference proteome</keyword>
<evidence type="ECO:0008006" key="3">
    <source>
        <dbReference type="Google" id="ProtNLM"/>
    </source>
</evidence>
<proteinExistence type="predicted"/>
<comment type="caution">
    <text evidence="1">The sequence shown here is derived from an EMBL/GenBank/DDBJ whole genome shotgun (WGS) entry which is preliminary data.</text>
</comment>
<dbReference type="SUPFAM" id="SSF55144">
    <property type="entry name" value="LigT-like"/>
    <property type="match status" value="1"/>
</dbReference>
<sequence length="219" mass="24880">MSFADLPPGEHAERFHDHWWWRPGWRVGREFFAWHITFDGAGELHRLVAAYQQALKAHGLGGMRFIPSQWLHLTMQGIGFVDEVRADDLERILESARRVLSESEPLTLTFRHAFVADEAIVLPPLEEASVIELRRRLRQAIGSVWGSDNVPEAEDKFRPHASVAYFEEDGTAAPYVAAVESISPQPARLTIKEASLIALNRDHRMYEWRTCATAPLSEA</sequence>
<dbReference type="RefSeq" id="WP_345364303.1">
    <property type="nucleotide sequence ID" value="NZ_BAABHJ010000031.1"/>
</dbReference>
<dbReference type="EMBL" id="BAABHJ010000031">
    <property type="protein sequence ID" value="GAA4615997.1"/>
    <property type="molecule type" value="Genomic_DNA"/>
</dbReference>
<reference evidence="2" key="1">
    <citation type="journal article" date="2019" name="Int. J. Syst. Evol. Microbiol.">
        <title>The Global Catalogue of Microorganisms (GCM) 10K type strain sequencing project: providing services to taxonomists for standard genome sequencing and annotation.</title>
        <authorList>
            <consortium name="The Broad Institute Genomics Platform"/>
            <consortium name="The Broad Institute Genome Sequencing Center for Infectious Disease"/>
            <person name="Wu L."/>
            <person name="Ma J."/>
        </authorList>
    </citation>
    <scope>NUCLEOTIDE SEQUENCE [LARGE SCALE GENOMIC DNA]</scope>
    <source>
        <strain evidence="2">JCM 17938</strain>
    </source>
</reference>
<dbReference type="Proteomes" id="UP001500212">
    <property type="component" value="Unassembled WGS sequence"/>
</dbReference>
<evidence type="ECO:0000313" key="2">
    <source>
        <dbReference type="Proteomes" id="UP001500212"/>
    </source>
</evidence>
<evidence type="ECO:0000313" key="1">
    <source>
        <dbReference type="EMBL" id="GAA4615997.1"/>
    </source>
</evidence>
<dbReference type="InterPro" id="IPR009097">
    <property type="entry name" value="Cyclic_Pdiesterase"/>
</dbReference>
<name>A0ABP8TTC4_9ACTN</name>
<organism evidence="1 2">
    <name type="scientific">Actinoallomurus liliacearum</name>
    <dbReference type="NCBI Taxonomy" id="1080073"/>
    <lineage>
        <taxon>Bacteria</taxon>
        <taxon>Bacillati</taxon>
        <taxon>Actinomycetota</taxon>
        <taxon>Actinomycetes</taxon>
        <taxon>Streptosporangiales</taxon>
        <taxon>Thermomonosporaceae</taxon>
        <taxon>Actinoallomurus</taxon>
    </lineage>
</organism>
<accession>A0ABP8TTC4</accession>
<dbReference type="Pfam" id="PF13563">
    <property type="entry name" value="2_5_RNA_ligase2"/>
    <property type="match status" value="1"/>
</dbReference>
<gene>
    <name evidence="1" type="ORF">GCM10023195_70880</name>
</gene>